<proteinExistence type="predicted"/>
<protein>
    <submittedName>
        <fullName evidence="1">Uncharacterized protein</fullName>
    </submittedName>
</protein>
<comment type="caution">
    <text evidence="1">The sequence shown here is derived from an EMBL/GenBank/DDBJ whole genome shotgun (WGS) entry which is preliminary data.</text>
</comment>
<dbReference type="AlphaFoldDB" id="A0A1J5PU32"/>
<evidence type="ECO:0000313" key="1">
    <source>
        <dbReference type="EMBL" id="OIQ71247.1"/>
    </source>
</evidence>
<reference evidence="1" key="1">
    <citation type="submission" date="2016-10" db="EMBL/GenBank/DDBJ databases">
        <title>Sequence of Gallionella enrichment culture.</title>
        <authorList>
            <person name="Poehlein A."/>
            <person name="Muehling M."/>
            <person name="Daniel R."/>
        </authorList>
    </citation>
    <scope>NUCLEOTIDE SEQUENCE</scope>
</reference>
<gene>
    <name evidence="1" type="ORF">GALL_471370</name>
</gene>
<accession>A0A1J5PU32</accession>
<organism evidence="1">
    <name type="scientific">mine drainage metagenome</name>
    <dbReference type="NCBI Taxonomy" id="410659"/>
    <lineage>
        <taxon>unclassified sequences</taxon>
        <taxon>metagenomes</taxon>
        <taxon>ecological metagenomes</taxon>
    </lineage>
</organism>
<dbReference type="EMBL" id="MLJW01003815">
    <property type="protein sequence ID" value="OIQ71247.1"/>
    <property type="molecule type" value="Genomic_DNA"/>
</dbReference>
<name>A0A1J5PU32_9ZZZZ</name>
<sequence length="85" mass="9226">MCLAEDLAKLEAGRGVLKEIRDAAEDLDGLADEGVTWRLSQATDARNRAGRTSNEDAADLGEDRAALSRALQNLIDTQTWVKKKG</sequence>